<keyword evidence="4" id="KW-0732">Signal</keyword>
<dbReference type="GO" id="GO:0043456">
    <property type="term" value="P:regulation of pentose-phosphate shunt"/>
    <property type="evidence" value="ECO:0007669"/>
    <property type="project" value="TreeGrafter"/>
</dbReference>
<dbReference type="InterPro" id="IPR051695">
    <property type="entry name" value="Phosphoglycerate_Mutase"/>
</dbReference>
<dbReference type="SUPFAM" id="SSF53254">
    <property type="entry name" value="Phosphoglycerate mutase-like"/>
    <property type="match status" value="1"/>
</dbReference>
<dbReference type="InterPro" id="IPR013078">
    <property type="entry name" value="His_Pase_superF_clade-1"/>
</dbReference>
<keyword evidence="6" id="KW-1185">Reference proteome</keyword>
<organism evidence="5 6">
    <name type="scientific">Breznakia blatticola</name>
    <dbReference type="NCBI Taxonomy" id="1754012"/>
    <lineage>
        <taxon>Bacteria</taxon>
        <taxon>Bacillati</taxon>
        <taxon>Bacillota</taxon>
        <taxon>Erysipelotrichia</taxon>
        <taxon>Erysipelotrichales</taxon>
        <taxon>Erysipelotrichaceae</taxon>
        <taxon>Breznakia</taxon>
    </lineage>
</organism>
<dbReference type="GO" id="GO:0045820">
    <property type="term" value="P:negative regulation of glycolytic process"/>
    <property type="evidence" value="ECO:0007669"/>
    <property type="project" value="TreeGrafter"/>
</dbReference>
<dbReference type="Proteomes" id="UP000294743">
    <property type="component" value="Unassembled WGS sequence"/>
</dbReference>
<evidence type="ECO:0000256" key="3">
    <source>
        <dbReference type="PIRSR" id="PIRSR613078-2"/>
    </source>
</evidence>
<gene>
    <name evidence="5" type="ORF">EDD63_10795</name>
</gene>
<protein>
    <submittedName>
        <fullName evidence="5">Putative phosphoglycerate mutase</fullName>
    </submittedName>
</protein>
<dbReference type="OrthoDB" id="9782128at2"/>
<dbReference type="CDD" id="cd07067">
    <property type="entry name" value="HP_PGM_like"/>
    <property type="match status" value="1"/>
</dbReference>
<feature type="signal peptide" evidence="4">
    <location>
        <begin position="1"/>
        <end position="19"/>
    </location>
</feature>
<dbReference type="GO" id="GO:0004331">
    <property type="term" value="F:fructose-2,6-bisphosphate 2-phosphatase activity"/>
    <property type="evidence" value="ECO:0007669"/>
    <property type="project" value="TreeGrafter"/>
</dbReference>
<dbReference type="Gene3D" id="3.40.50.1240">
    <property type="entry name" value="Phosphoglycerate mutase-like"/>
    <property type="match status" value="1"/>
</dbReference>
<feature type="binding site" evidence="3">
    <location>
        <begin position="119"/>
        <end position="122"/>
    </location>
    <ligand>
        <name>substrate</name>
    </ligand>
</feature>
<evidence type="ECO:0000256" key="1">
    <source>
        <dbReference type="ARBA" id="ARBA00022801"/>
    </source>
</evidence>
<dbReference type="PROSITE" id="PS51257">
    <property type="entry name" value="PROKAR_LIPOPROTEIN"/>
    <property type="match status" value="1"/>
</dbReference>
<proteinExistence type="predicted"/>
<dbReference type="AlphaFoldDB" id="A0A4R8A2Z0"/>
<dbReference type="Pfam" id="PF00300">
    <property type="entry name" value="His_Phos_1"/>
    <property type="match status" value="1"/>
</dbReference>
<dbReference type="EMBL" id="SODD01000007">
    <property type="protein sequence ID" value="TDW24939.1"/>
    <property type="molecule type" value="Genomic_DNA"/>
</dbReference>
<feature type="chain" id="PRO_5038533606" evidence="4">
    <location>
        <begin position="20"/>
        <end position="259"/>
    </location>
</feature>
<feature type="binding site" evidence="3">
    <location>
        <position position="92"/>
    </location>
    <ligand>
        <name>substrate</name>
    </ligand>
</feature>
<dbReference type="InterPro" id="IPR029033">
    <property type="entry name" value="His_PPase_superfam"/>
</dbReference>
<evidence type="ECO:0000313" key="5">
    <source>
        <dbReference type="EMBL" id="TDW24939.1"/>
    </source>
</evidence>
<feature type="active site" description="Proton donor/acceptor" evidence="2">
    <location>
        <position position="119"/>
    </location>
</feature>
<evidence type="ECO:0000256" key="4">
    <source>
        <dbReference type="SAM" id="SignalP"/>
    </source>
</evidence>
<dbReference type="PANTHER" id="PTHR46517">
    <property type="entry name" value="FRUCTOSE-2,6-BISPHOSPHATASE TIGAR"/>
    <property type="match status" value="1"/>
</dbReference>
<keyword evidence="1" id="KW-0378">Hydrolase</keyword>
<feature type="active site" description="Tele-phosphohistidine intermediate" evidence="2">
    <location>
        <position position="43"/>
    </location>
</feature>
<accession>A0A4R8A2Z0</accession>
<dbReference type="RefSeq" id="WP_134168562.1">
    <property type="nucleotide sequence ID" value="NZ_SODD01000007.1"/>
</dbReference>
<reference evidence="5 6" key="1">
    <citation type="submission" date="2019-03" db="EMBL/GenBank/DDBJ databases">
        <title>Genomic Encyclopedia of Type Strains, Phase IV (KMG-IV): sequencing the most valuable type-strain genomes for metagenomic binning, comparative biology and taxonomic classification.</title>
        <authorList>
            <person name="Goeker M."/>
        </authorList>
    </citation>
    <scope>NUCLEOTIDE SEQUENCE [LARGE SCALE GENOMIC DNA]</scope>
    <source>
        <strain evidence="5 6">DSM 28867</strain>
    </source>
</reference>
<dbReference type="GO" id="GO:0005829">
    <property type="term" value="C:cytosol"/>
    <property type="evidence" value="ECO:0007669"/>
    <property type="project" value="TreeGrafter"/>
</dbReference>
<dbReference type="SMART" id="SM00855">
    <property type="entry name" value="PGAM"/>
    <property type="match status" value="1"/>
</dbReference>
<evidence type="ECO:0000256" key="2">
    <source>
        <dbReference type="PIRSR" id="PIRSR613078-1"/>
    </source>
</evidence>
<feature type="binding site" evidence="3">
    <location>
        <begin position="42"/>
        <end position="49"/>
    </location>
    <ligand>
        <name>substrate</name>
    </ligand>
</feature>
<name>A0A4R8A2Z0_9FIRM</name>
<sequence length="259" mass="28703">MKRIWNVALAFVLMFTLVACNTSTKEEANKETSDEVTIYLVRHGKTWFNTTGQVQGFADSPLTEKGIEQAKQVGVGLKDITFDAAYSSSLGRQRETAQHILDGNKNDIPAIIELDGFKEWNYGGFEGRDNEAMWRPILEQYNLQWDDNWTDYPKLVELLGDEGIADAIAASDPLKAAETYEQITKRGQEAMATLVANAQKDGHNNVLVVSSGGMIPTLMTLLVPDQYNGEDIGNCSVTILTYKDGTYTLQSVGDDSYLK</sequence>
<comment type="caution">
    <text evidence="5">The sequence shown here is derived from an EMBL/GenBank/DDBJ whole genome shotgun (WGS) entry which is preliminary data.</text>
</comment>
<dbReference type="PANTHER" id="PTHR46517:SF1">
    <property type="entry name" value="FRUCTOSE-2,6-BISPHOSPHATASE TIGAR"/>
    <property type="match status" value="1"/>
</dbReference>
<evidence type="ECO:0000313" key="6">
    <source>
        <dbReference type="Proteomes" id="UP000294743"/>
    </source>
</evidence>